<dbReference type="AlphaFoldDB" id="A0A183GQ10"/>
<sequence>MAQKTALQVRVSQFTIRDKLSILKELSTTLAELTRVRAPAAAVNDEVPALVERILTQELAVVEEELERLEFVQKQLKEVAFKLNTSLANALAEYSVQAEHDDRCVRELAKLLAVDSTEVGKVTIPRVANEIAIEQLNTRDFENVEYHATFDPIAAAQGMLQASLGKWLCGAVKSTVRKDGLVGERTMRNVNLLGLSKKALLDTGSQISIIPLEMLRAALVAGFDLNADVEEVPIEGEEAVYDASCNRMRFKGAVRLTLQLEGGAKRRIPLFVMAGGDDMIVLDTNALLILGFGITKCNGQVYSQPTPPEERKDSATSRGDMKRREKRKFASESTVTVDKRVYIRPGKTKILTMKCPHGCEEGIFWSDNDLIPDIMCTNLNSTVDITVTNGSSDARIFRAGQKIGRYEPRFDHSDVFERPVNYDLGGHLTTAIAMLDHVRLPGAIAQEQDIFLALPQPFSRVHPDVDYPENVIVFVYQNWSTLAHKMISMPVTTSVIVVWPDILPESREMRQVLIALERHLQCGGALAFFPSPYEGENTKEWTHMGRVCAEFVKYITAPERSFDAIVRDHYSDVLEQAPFTHPACCLGTRPRSGKALFSGRQILVFLKKLRLTVNDLIRLDEFDVASSELKDLRSREKLLRNKRHRDDFRPNFWVIQDPQRRRRELPITFIEPRHPRHR</sequence>
<evidence type="ECO:0000313" key="2">
    <source>
        <dbReference type="EMBL" id="VDP47241.1"/>
    </source>
</evidence>
<proteinExistence type="predicted"/>
<feature type="compositionally biased region" description="Basic and acidic residues" evidence="1">
    <location>
        <begin position="308"/>
        <end position="323"/>
    </location>
</feature>
<name>A0A183GQ10_HELPZ</name>
<dbReference type="GO" id="GO:0006508">
    <property type="term" value="P:proteolysis"/>
    <property type="evidence" value="ECO:0007669"/>
    <property type="project" value="InterPro"/>
</dbReference>
<dbReference type="InterPro" id="IPR001969">
    <property type="entry name" value="Aspartic_peptidase_AS"/>
</dbReference>
<accession>A0A3P8DTL2</accession>
<dbReference type="GO" id="GO:0004190">
    <property type="term" value="F:aspartic-type endopeptidase activity"/>
    <property type="evidence" value="ECO:0007669"/>
    <property type="project" value="InterPro"/>
</dbReference>
<reference evidence="2 3" key="1">
    <citation type="submission" date="2018-11" db="EMBL/GenBank/DDBJ databases">
        <authorList>
            <consortium name="Pathogen Informatics"/>
        </authorList>
    </citation>
    <scope>NUCLEOTIDE SEQUENCE [LARGE SCALE GENOMIC DNA]</scope>
</reference>
<evidence type="ECO:0000313" key="4">
    <source>
        <dbReference type="WBParaSite" id="HPBE_0002478001-mRNA-1"/>
    </source>
</evidence>
<dbReference type="EMBL" id="UZAH01036841">
    <property type="protein sequence ID" value="VDP47241.1"/>
    <property type="molecule type" value="Genomic_DNA"/>
</dbReference>
<reference evidence="4" key="2">
    <citation type="submission" date="2019-09" db="UniProtKB">
        <authorList>
            <consortium name="WormBaseParasite"/>
        </authorList>
    </citation>
    <scope>IDENTIFICATION</scope>
</reference>
<dbReference type="PROSITE" id="PS00141">
    <property type="entry name" value="ASP_PROTEASE"/>
    <property type="match status" value="1"/>
</dbReference>
<dbReference type="WBParaSite" id="HPBE_0002478001-mRNA-1">
    <property type="protein sequence ID" value="HPBE_0002478001-mRNA-1"/>
    <property type="gene ID" value="HPBE_0002478001"/>
</dbReference>
<protein>
    <submittedName>
        <fullName evidence="4">Peptidase A2 domain-containing protein</fullName>
    </submittedName>
</protein>
<organism evidence="3 4">
    <name type="scientific">Heligmosomoides polygyrus</name>
    <name type="common">Parasitic roundworm</name>
    <dbReference type="NCBI Taxonomy" id="6339"/>
    <lineage>
        <taxon>Eukaryota</taxon>
        <taxon>Metazoa</taxon>
        <taxon>Ecdysozoa</taxon>
        <taxon>Nematoda</taxon>
        <taxon>Chromadorea</taxon>
        <taxon>Rhabditida</taxon>
        <taxon>Rhabditina</taxon>
        <taxon>Rhabditomorpha</taxon>
        <taxon>Strongyloidea</taxon>
        <taxon>Heligmosomidae</taxon>
        <taxon>Heligmosomoides</taxon>
    </lineage>
</organism>
<accession>A0A183GQ10</accession>
<dbReference type="Proteomes" id="UP000050761">
    <property type="component" value="Unassembled WGS sequence"/>
</dbReference>
<evidence type="ECO:0000313" key="3">
    <source>
        <dbReference type="Proteomes" id="UP000050761"/>
    </source>
</evidence>
<keyword evidence="3" id="KW-1185">Reference proteome</keyword>
<gene>
    <name evidence="2" type="ORF">HPBE_LOCUS24779</name>
</gene>
<evidence type="ECO:0000256" key="1">
    <source>
        <dbReference type="SAM" id="MobiDB-lite"/>
    </source>
</evidence>
<dbReference type="OrthoDB" id="5875969at2759"/>
<feature type="region of interest" description="Disordered" evidence="1">
    <location>
        <begin position="302"/>
        <end position="329"/>
    </location>
</feature>